<dbReference type="InterPro" id="IPR009061">
    <property type="entry name" value="DNA-bd_dom_put_sf"/>
</dbReference>
<dbReference type="Gene3D" id="1.10.10.10">
    <property type="entry name" value="Winged helix-like DNA-binding domain superfamily/Winged helix DNA-binding domain"/>
    <property type="match status" value="1"/>
</dbReference>
<dbReference type="Pfam" id="PF12728">
    <property type="entry name" value="HTH_17"/>
    <property type="match status" value="1"/>
</dbReference>
<evidence type="ECO:0000313" key="3">
    <source>
        <dbReference type="Proteomes" id="UP001348641"/>
    </source>
</evidence>
<sequence>MIPGYLTIAGVAERLDVKPATVRRYLHREDMPPPDERVGQSPLWKEATIEAWEKERASASWNRKK</sequence>
<dbReference type="InterPro" id="IPR036388">
    <property type="entry name" value="WH-like_DNA-bd_sf"/>
</dbReference>
<evidence type="ECO:0000313" key="2">
    <source>
        <dbReference type="EMBL" id="MEE2051666.1"/>
    </source>
</evidence>
<evidence type="ECO:0000259" key="1">
    <source>
        <dbReference type="Pfam" id="PF12728"/>
    </source>
</evidence>
<dbReference type="InterPro" id="IPR041657">
    <property type="entry name" value="HTH_17"/>
</dbReference>
<dbReference type="SUPFAM" id="SSF46955">
    <property type="entry name" value="Putative DNA-binding domain"/>
    <property type="match status" value="1"/>
</dbReference>
<comment type="caution">
    <text evidence="2">The sequence shown here is derived from an EMBL/GenBank/DDBJ whole genome shotgun (WGS) entry which is preliminary data.</text>
</comment>
<feature type="domain" description="Helix-turn-helix" evidence="1">
    <location>
        <begin position="5"/>
        <end position="56"/>
    </location>
</feature>
<dbReference type="EMBL" id="JAUUCC010000033">
    <property type="protein sequence ID" value="MEE2051666.1"/>
    <property type="molecule type" value="Genomic_DNA"/>
</dbReference>
<accession>A0ABU7KQW5</accession>
<organism evidence="2 3">
    <name type="scientific">Nocardiopsis tropica</name>
    <dbReference type="NCBI Taxonomy" id="109330"/>
    <lineage>
        <taxon>Bacteria</taxon>
        <taxon>Bacillati</taxon>
        <taxon>Actinomycetota</taxon>
        <taxon>Actinomycetes</taxon>
        <taxon>Streptosporangiales</taxon>
        <taxon>Nocardiopsidaceae</taxon>
        <taxon>Nocardiopsis</taxon>
    </lineage>
</organism>
<gene>
    <name evidence="2" type="ORF">Q8A49_14295</name>
</gene>
<protein>
    <submittedName>
        <fullName evidence="2">Helix-turn-helix domain-containing protein</fullName>
    </submittedName>
</protein>
<dbReference type="Proteomes" id="UP001348641">
    <property type="component" value="Unassembled WGS sequence"/>
</dbReference>
<name>A0ABU7KQW5_9ACTN</name>
<proteinExistence type="predicted"/>
<dbReference type="RefSeq" id="WP_330158728.1">
    <property type="nucleotide sequence ID" value="NZ_BAAAJA010000041.1"/>
</dbReference>
<reference evidence="2 3" key="1">
    <citation type="submission" date="2023-07" db="EMBL/GenBank/DDBJ databases">
        <authorList>
            <person name="Girao M."/>
            <person name="Carvalho M.F."/>
        </authorList>
    </citation>
    <scope>NUCLEOTIDE SEQUENCE [LARGE SCALE GENOMIC DNA]</scope>
    <source>
        <strain evidence="2 3">66/93</strain>
    </source>
</reference>